<dbReference type="Pfam" id="PF17262">
    <property type="entry name" value="Cas6b_C"/>
    <property type="match status" value="1"/>
</dbReference>
<dbReference type="EMBL" id="QPJT01000011">
    <property type="protein sequence ID" value="RCX16265.1"/>
    <property type="molecule type" value="Genomic_DNA"/>
</dbReference>
<protein>
    <recommendedName>
        <fullName evidence="5">DNA repair protein</fullName>
    </recommendedName>
</protein>
<dbReference type="Pfam" id="PF17955">
    <property type="entry name" value="Cas6b_N"/>
    <property type="match status" value="1"/>
</dbReference>
<dbReference type="RefSeq" id="WP_114297822.1">
    <property type="nucleotide sequence ID" value="NZ_QPJT01000011.1"/>
</dbReference>
<comment type="caution">
    <text evidence="3">The sequence shown here is derived from an EMBL/GenBank/DDBJ whole genome shotgun (WGS) entry which is preliminary data.</text>
</comment>
<evidence type="ECO:0008006" key="5">
    <source>
        <dbReference type="Google" id="ProtNLM"/>
    </source>
</evidence>
<keyword evidence="4" id="KW-1185">Reference proteome</keyword>
<dbReference type="InterPro" id="IPR020209">
    <property type="entry name" value="Cas6b_C"/>
</dbReference>
<organism evidence="3 4">
    <name type="scientific">Anaerobacterium chartisolvens</name>
    <dbReference type="NCBI Taxonomy" id="1297424"/>
    <lineage>
        <taxon>Bacteria</taxon>
        <taxon>Bacillati</taxon>
        <taxon>Bacillota</taxon>
        <taxon>Clostridia</taxon>
        <taxon>Eubacteriales</taxon>
        <taxon>Oscillospiraceae</taxon>
        <taxon>Anaerobacterium</taxon>
    </lineage>
</organism>
<dbReference type="OrthoDB" id="656505at2"/>
<dbReference type="InterPro" id="IPR041528">
    <property type="entry name" value="Cas6b_N"/>
</dbReference>
<evidence type="ECO:0000259" key="1">
    <source>
        <dbReference type="Pfam" id="PF17262"/>
    </source>
</evidence>
<dbReference type="Proteomes" id="UP000253034">
    <property type="component" value="Unassembled WGS sequence"/>
</dbReference>
<sequence>MKVRMLLIELGEDRISPRDVPKLRGYIAGKFPEFTELHNHTESNGFKYGYPMIQYKTLQGVPVVIGINEYAERLVEALYNIDEVDVGGRLIKVFEKAYKIKSYDLGSREGLGLYRFISPWMALNQENHRRYAGMSEQDRQELLKRILTGNILSMSKSLSYRVDTPINVLIKLEPVNVNFKSRQMLAFKGEFMTNFLIPDYLGIGKSVSRGFGTVLRAGEQEFK</sequence>
<evidence type="ECO:0000313" key="4">
    <source>
        <dbReference type="Proteomes" id="UP000253034"/>
    </source>
</evidence>
<proteinExistence type="predicted"/>
<name>A0A369B4N8_9FIRM</name>
<accession>A0A369B4N8</accession>
<feature type="domain" description="Cas6b C-terminal" evidence="1">
    <location>
        <begin position="111"/>
        <end position="215"/>
    </location>
</feature>
<reference evidence="3 4" key="1">
    <citation type="submission" date="2018-07" db="EMBL/GenBank/DDBJ databases">
        <title>Genomic Encyclopedia of Type Strains, Phase IV (KMG-IV): sequencing the most valuable type-strain genomes for metagenomic binning, comparative biology and taxonomic classification.</title>
        <authorList>
            <person name="Goeker M."/>
        </authorList>
    </citation>
    <scope>NUCLEOTIDE SEQUENCE [LARGE SCALE GENOMIC DNA]</scope>
    <source>
        <strain evidence="3 4">DSM 27016</strain>
    </source>
</reference>
<gene>
    <name evidence="3" type="ORF">DFR58_1118</name>
</gene>
<feature type="domain" description="Cas6b N-terminal" evidence="2">
    <location>
        <begin position="1"/>
        <end position="102"/>
    </location>
</feature>
<evidence type="ECO:0000259" key="2">
    <source>
        <dbReference type="Pfam" id="PF17955"/>
    </source>
</evidence>
<evidence type="ECO:0000313" key="3">
    <source>
        <dbReference type="EMBL" id="RCX16265.1"/>
    </source>
</evidence>
<dbReference type="AlphaFoldDB" id="A0A369B4N8"/>